<dbReference type="EC" id="3.6.1.7" evidence="2 5"/>
<gene>
    <name evidence="9" type="primary">acyP</name>
    <name evidence="9" type="ORF">BBEV_2353</name>
</gene>
<dbReference type="Proteomes" id="UP000094463">
    <property type="component" value="Chromosome"/>
</dbReference>
<dbReference type="PANTHER" id="PTHR47268">
    <property type="entry name" value="ACYLPHOSPHATASE"/>
    <property type="match status" value="1"/>
</dbReference>
<evidence type="ECO:0000256" key="3">
    <source>
        <dbReference type="ARBA" id="ARBA00015991"/>
    </source>
</evidence>
<evidence type="ECO:0000259" key="8">
    <source>
        <dbReference type="PROSITE" id="PS51160"/>
    </source>
</evidence>
<feature type="active site" evidence="5">
    <location>
        <position position="29"/>
    </location>
</feature>
<dbReference type="SUPFAM" id="SSF54975">
    <property type="entry name" value="Acylphosphatase/BLUF domain-like"/>
    <property type="match status" value="1"/>
</dbReference>
<dbReference type="InterPro" id="IPR036046">
    <property type="entry name" value="Acylphosphatase-like_dom_sf"/>
</dbReference>
<comment type="similarity">
    <text evidence="1 7">Belongs to the acylphosphatase family.</text>
</comment>
<reference evidence="9 10" key="1">
    <citation type="submission" date="2015-08" db="EMBL/GenBank/DDBJ databases">
        <title>The complete genome sequence of Bacillus beveridgei MLTeJB.</title>
        <authorList>
            <person name="Hanson T.E."/>
            <person name="Mesa C."/>
            <person name="Basesman S.M."/>
            <person name="Oremland R.S."/>
        </authorList>
    </citation>
    <scope>NUCLEOTIDE SEQUENCE [LARGE SCALE GENOMIC DNA]</scope>
    <source>
        <strain evidence="9 10">MLTeJB</strain>
    </source>
</reference>
<dbReference type="PROSITE" id="PS00150">
    <property type="entry name" value="ACYLPHOSPHATASE_1"/>
    <property type="match status" value="1"/>
</dbReference>
<accession>A0A1D7QXG3</accession>
<evidence type="ECO:0000256" key="1">
    <source>
        <dbReference type="ARBA" id="ARBA00005614"/>
    </source>
</evidence>
<dbReference type="AlphaFoldDB" id="A0A1D7QXG3"/>
<keyword evidence="5 6" id="KW-0378">Hydrolase</keyword>
<feature type="domain" description="Acylphosphatase-like" evidence="8">
    <location>
        <begin position="14"/>
        <end position="101"/>
    </location>
</feature>
<evidence type="ECO:0000256" key="6">
    <source>
        <dbReference type="RuleBase" id="RU000553"/>
    </source>
</evidence>
<dbReference type="PROSITE" id="PS51160">
    <property type="entry name" value="ACYLPHOSPHATASE_3"/>
    <property type="match status" value="1"/>
</dbReference>
<keyword evidence="10" id="KW-1185">Reference proteome</keyword>
<evidence type="ECO:0000256" key="2">
    <source>
        <dbReference type="ARBA" id="ARBA00012150"/>
    </source>
</evidence>
<dbReference type="InterPro" id="IPR020456">
    <property type="entry name" value="Acylphosphatase"/>
</dbReference>
<feature type="active site" evidence="5">
    <location>
        <position position="47"/>
    </location>
</feature>
<evidence type="ECO:0000313" key="9">
    <source>
        <dbReference type="EMBL" id="AOM83694.1"/>
    </source>
</evidence>
<dbReference type="PANTHER" id="PTHR47268:SF4">
    <property type="entry name" value="ACYLPHOSPHATASE"/>
    <property type="match status" value="1"/>
</dbReference>
<evidence type="ECO:0000256" key="4">
    <source>
        <dbReference type="ARBA" id="ARBA00047645"/>
    </source>
</evidence>
<dbReference type="GO" id="GO:0003998">
    <property type="term" value="F:acylphosphatase activity"/>
    <property type="evidence" value="ECO:0007669"/>
    <property type="project" value="UniProtKB-EC"/>
</dbReference>
<proteinExistence type="inferred from homology"/>
<dbReference type="PROSITE" id="PS00151">
    <property type="entry name" value="ACYLPHOSPHATASE_2"/>
    <property type="match status" value="1"/>
</dbReference>
<dbReference type="Gene3D" id="3.30.70.100">
    <property type="match status" value="1"/>
</dbReference>
<evidence type="ECO:0000256" key="5">
    <source>
        <dbReference type="PROSITE-ProRule" id="PRU00520"/>
    </source>
</evidence>
<dbReference type="InterPro" id="IPR001792">
    <property type="entry name" value="Acylphosphatase-like_dom"/>
</dbReference>
<protein>
    <recommendedName>
        <fullName evidence="3 5">Acylphosphatase</fullName>
        <ecNumber evidence="2 5">3.6.1.7</ecNumber>
    </recommendedName>
</protein>
<dbReference type="STRING" id="632773.BBEV_2353"/>
<name>A0A1D7QXG3_9BACI</name>
<dbReference type="PRINTS" id="PR00112">
    <property type="entry name" value="ACYLPHPHTASE"/>
</dbReference>
<dbReference type="KEGG" id="bbev:BBEV_2353"/>
<evidence type="ECO:0000256" key="7">
    <source>
        <dbReference type="RuleBase" id="RU004168"/>
    </source>
</evidence>
<organism evidence="9 10">
    <name type="scientific">Salisediminibacterium beveridgei</name>
    <dbReference type="NCBI Taxonomy" id="632773"/>
    <lineage>
        <taxon>Bacteria</taxon>
        <taxon>Bacillati</taxon>
        <taxon>Bacillota</taxon>
        <taxon>Bacilli</taxon>
        <taxon>Bacillales</taxon>
        <taxon>Bacillaceae</taxon>
        <taxon>Salisediminibacterium</taxon>
    </lineage>
</organism>
<comment type="catalytic activity">
    <reaction evidence="4 5 6">
        <text>an acyl phosphate + H2O = a carboxylate + phosphate + H(+)</text>
        <dbReference type="Rhea" id="RHEA:14965"/>
        <dbReference type="ChEBI" id="CHEBI:15377"/>
        <dbReference type="ChEBI" id="CHEBI:15378"/>
        <dbReference type="ChEBI" id="CHEBI:29067"/>
        <dbReference type="ChEBI" id="CHEBI:43474"/>
        <dbReference type="ChEBI" id="CHEBI:59918"/>
        <dbReference type="EC" id="3.6.1.7"/>
    </reaction>
</comment>
<sequence length="101" mass="11753">MGIGLWKEVIDVKRYHAIVSGRVQGVGFRFQAQMNAQTHDLTGWVRNKSNGDVELEIQGDPKNIETFFESLHTLRFPAKIKHIEQNEKEPLPHEKKFVIYH</sequence>
<evidence type="ECO:0000313" key="10">
    <source>
        <dbReference type="Proteomes" id="UP000094463"/>
    </source>
</evidence>
<dbReference type="InterPro" id="IPR017968">
    <property type="entry name" value="Acylphosphatase_CS"/>
</dbReference>
<dbReference type="Pfam" id="PF00708">
    <property type="entry name" value="Acylphosphatase"/>
    <property type="match status" value="1"/>
</dbReference>
<dbReference type="EMBL" id="CP012502">
    <property type="protein sequence ID" value="AOM83694.1"/>
    <property type="molecule type" value="Genomic_DNA"/>
</dbReference>